<dbReference type="PANTHER" id="PTHR35304:SF1">
    <property type="entry name" value="OS05G0120300 PROTEIN"/>
    <property type="match status" value="1"/>
</dbReference>
<dbReference type="AlphaFoldDB" id="A0AAD5ZKP6"/>
<dbReference type="PANTHER" id="PTHR35304">
    <property type="entry name" value="OS05G0120300 PROTEIN-RELATED"/>
    <property type="match status" value="1"/>
</dbReference>
<name>A0AAD5ZKP6_9POAL</name>
<protein>
    <submittedName>
        <fullName evidence="2">Uncharacterized protein</fullName>
    </submittedName>
</protein>
<comment type="caution">
    <text evidence="2">The sequence shown here is derived from an EMBL/GenBank/DDBJ whole genome shotgun (WGS) entry which is preliminary data.</text>
</comment>
<sequence length="173" mass="19517">MSSSCKSAIECINSRAPVRATYVNLYKWPESDAEFVRSVARKRDGIGIGTGIGRPGPVVVDSYSCRQMYLRSYTFSKKETVPEKTMRCISRVKEKAAELPFILQRSDSFASGKGNETENKERNKKGTKNKKKKKNKKKRCLSLRKLVSSLFHRILSCTARVDVVDGLYPAGRE</sequence>
<evidence type="ECO:0000313" key="3">
    <source>
        <dbReference type="Proteomes" id="UP001210211"/>
    </source>
</evidence>
<accession>A0AAD5ZKP6</accession>
<dbReference type="EMBL" id="JAMRDG010000001">
    <property type="protein sequence ID" value="KAJ3699449.1"/>
    <property type="molecule type" value="Genomic_DNA"/>
</dbReference>
<dbReference type="Proteomes" id="UP001210211">
    <property type="component" value="Unassembled WGS sequence"/>
</dbReference>
<feature type="compositionally biased region" description="Basic residues" evidence="1">
    <location>
        <begin position="122"/>
        <end position="139"/>
    </location>
</feature>
<gene>
    <name evidence="2" type="ORF">LUZ61_003154</name>
</gene>
<keyword evidence="3" id="KW-1185">Reference proteome</keyword>
<proteinExistence type="predicted"/>
<evidence type="ECO:0000256" key="1">
    <source>
        <dbReference type="SAM" id="MobiDB-lite"/>
    </source>
</evidence>
<reference evidence="2 3" key="1">
    <citation type="journal article" date="2022" name="Cell">
        <title>Repeat-based holocentromeres influence genome architecture and karyotype evolution.</title>
        <authorList>
            <person name="Hofstatter P.G."/>
            <person name="Thangavel G."/>
            <person name="Lux T."/>
            <person name="Neumann P."/>
            <person name="Vondrak T."/>
            <person name="Novak P."/>
            <person name="Zhang M."/>
            <person name="Costa L."/>
            <person name="Castellani M."/>
            <person name="Scott A."/>
            <person name="Toegelov H."/>
            <person name="Fuchs J."/>
            <person name="Mata-Sucre Y."/>
            <person name="Dias Y."/>
            <person name="Vanzela A.L.L."/>
            <person name="Huettel B."/>
            <person name="Almeida C.C.S."/>
            <person name="Simkova H."/>
            <person name="Souza G."/>
            <person name="Pedrosa-Harand A."/>
            <person name="Macas J."/>
            <person name="Mayer K.F.X."/>
            <person name="Houben A."/>
            <person name="Marques A."/>
        </authorList>
    </citation>
    <scope>NUCLEOTIDE SEQUENCE [LARGE SCALE GENOMIC DNA]</scope>
    <source>
        <strain evidence="2">RhyTen1mFocal</strain>
    </source>
</reference>
<feature type="region of interest" description="Disordered" evidence="1">
    <location>
        <begin position="110"/>
        <end position="139"/>
    </location>
</feature>
<evidence type="ECO:0000313" key="2">
    <source>
        <dbReference type="EMBL" id="KAJ3699449.1"/>
    </source>
</evidence>
<organism evidence="2 3">
    <name type="scientific">Rhynchospora tenuis</name>
    <dbReference type="NCBI Taxonomy" id="198213"/>
    <lineage>
        <taxon>Eukaryota</taxon>
        <taxon>Viridiplantae</taxon>
        <taxon>Streptophyta</taxon>
        <taxon>Embryophyta</taxon>
        <taxon>Tracheophyta</taxon>
        <taxon>Spermatophyta</taxon>
        <taxon>Magnoliopsida</taxon>
        <taxon>Liliopsida</taxon>
        <taxon>Poales</taxon>
        <taxon>Cyperaceae</taxon>
        <taxon>Cyperoideae</taxon>
        <taxon>Rhynchosporeae</taxon>
        <taxon>Rhynchospora</taxon>
    </lineage>
</organism>